<dbReference type="PANTHER" id="PTHR12461:SF105">
    <property type="entry name" value="HYPOXIA-INDUCIBLE FACTOR 1-ALPHA INHIBITOR"/>
    <property type="match status" value="1"/>
</dbReference>
<dbReference type="SMART" id="SM00558">
    <property type="entry name" value="JmjC"/>
    <property type="match status" value="1"/>
</dbReference>
<sequence length="344" mass="39044">MIPITRQAREVGHCESGKIPDDLNSYSEPVVLRGLVNHWELVKKSLHSDITAAEYLKAFYNGRPTLTYFGEPGLNGRYGYNNNATQLNFKKEKAQIDEVIDLIIAHLDDSAPPSVYIASNIIDSNFPGLRQKNDLDMSFAKLAPNSEAPIPSIWIGNKSIARCHYDASDNIACAVKGRRRFIMFPPEQIENLYPGPLSPTPGGQVISMVNFHNPDYQKHPKFKQAVEKGIAAELEPGDAIFIPSMWWHQVEGLDKFNILVNYWWSNAERFMGSAMNVLFHAILSLRDKPAHEKAAWKHVFDYYIFNDEFLPTQHLPPESQGLLSPLDELKSRQLRAMLVNKLNR</sequence>
<protein>
    <submittedName>
        <fullName evidence="2">Cupin</fullName>
    </submittedName>
</protein>
<evidence type="ECO:0000259" key="1">
    <source>
        <dbReference type="PROSITE" id="PS51184"/>
    </source>
</evidence>
<dbReference type="EMBL" id="CP013928">
    <property type="protein sequence ID" value="AMJ80296.1"/>
    <property type="molecule type" value="Genomic_DNA"/>
</dbReference>
<dbReference type="Proteomes" id="UP000061468">
    <property type="component" value="Chromosome"/>
</dbReference>
<dbReference type="PROSITE" id="PS51184">
    <property type="entry name" value="JMJC"/>
    <property type="match status" value="1"/>
</dbReference>
<evidence type="ECO:0000313" key="3">
    <source>
        <dbReference type="Proteomes" id="UP000061468"/>
    </source>
</evidence>
<accession>A0AAC8XNH8</accession>
<dbReference type="RefSeq" id="WP_015068480.1">
    <property type="nucleotide sequence ID" value="NZ_CAXGIV010000001.1"/>
</dbReference>
<name>A0AAC8XNH8_9ALTE</name>
<feature type="domain" description="JmjC" evidence="1">
    <location>
        <begin position="115"/>
        <end position="281"/>
    </location>
</feature>
<proteinExistence type="predicted"/>
<reference evidence="2 3" key="1">
    <citation type="submission" date="2015-12" db="EMBL/GenBank/DDBJ databases">
        <title>Intraspecies pangenome expansion in the marine bacterium Alteromonas.</title>
        <authorList>
            <person name="Lopez-Perez M."/>
            <person name="Rodriguez-Valera F."/>
        </authorList>
    </citation>
    <scope>NUCLEOTIDE SEQUENCE [LARGE SCALE GENOMIC DNA]</scope>
    <source>
        <strain evidence="2 3">UM8</strain>
    </source>
</reference>
<dbReference type="Pfam" id="PF13621">
    <property type="entry name" value="Cupin_8"/>
    <property type="match status" value="1"/>
</dbReference>
<dbReference type="SUPFAM" id="SSF51197">
    <property type="entry name" value="Clavaminate synthase-like"/>
    <property type="match status" value="1"/>
</dbReference>
<dbReference type="InterPro" id="IPR041667">
    <property type="entry name" value="Cupin_8"/>
</dbReference>
<dbReference type="PANTHER" id="PTHR12461">
    <property type="entry name" value="HYPOXIA-INDUCIBLE FACTOR 1 ALPHA INHIBITOR-RELATED"/>
    <property type="match status" value="1"/>
</dbReference>
<gene>
    <name evidence="2" type="ORF">AV942_19405</name>
</gene>
<dbReference type="InterPro" id="IPR003347">
    <property type="entry name" value="JmjC_dom"/>
</dbReference>
<organism evidence="2 3">
    <name type="scientific">Alteromonas mediterranea</name>
    <dbReference type="NCBI Taxonomy" id="314275"/>
    <lineage>
        <taxon>Bacteria</taxon>
        <taxon>Pseudomonadati</taxon>
        <taxon>Pseudomonadota</taxon>
        <taxon>Gammaproteobacteria</taxon>
        <taxon>Alteromonadales</taxon>
        <taxon>Alteromonadaceae</taxon>
        <taxon>Alteromonas/Salinimonas group</taxon>
        <taxon>Alteromonas</taxon>
    </lineage>
</organism>
<dbReference type="AlphaFoldDB" id="A0AAC8XNH8"/>
<evidence type="ECO:0000313" key="2">
    <source>
        <dbReference type="EMBL" id="AMJ80296.1"/>
    </source>
</evidence>
<dbReference type="Gene3D" id="2.60.120.650">
    <property type="entry name" value="Cupin"/>
    <property type="match status" value="1"/>
</dbReference>